<organism evidence="1 2">
    <name type="scientific">Heterorhabditis bacteriophora</name>
    <name type="common">Entomopathogenic nematode worm</name>
    <dbReference type="NCBI Taxonomy" id="37862"/>
    <lineage>
        <taxon>Eukaryota</taxon>
        <taxon>Metazoa</taxon>
        <taxon>Ecdysozoa</taxon>
        <taxon>Nematoda</taxon>
        <taxon>Chromadorea</taxon>
        <taxon>Rhabditida</taxon>
        <taxon>Rhabditina</taxon>
        <taxon>Rhabditomorpha</taxon>
        <taxon>Strongyloidea</taxon>
        <taxon>Heterorhabditidae</taxon>
        <taxon>Heterorhabditis</taxon>
    </lineage>
</organism>
<protein>
    <submittedName>
        <fullName evidence="2">Secreted protein</fullName>
    </submittedName>
</protein>
<reference evidence="2" key="1">
    <citation type="submission" date="2016-11" db="UniProtKB">
        <authorList>
            <consortium name="WormBaseParasite"/>
        </authorList>
    </citation>
    <scope>IDENTIFICATION</scope>
</reference>
<proteinExistence type="predicted"/>
<accession>A0A1I7X1N1</accession>
<evidence type="ECO:0000313" key="2">
    <source>
        <dbReference type="WBParaSite" id="Hba_11342"/>
    </source>
</evidence>
<evidence type="ECO:0000313" key="1">
    <source>
        <dbReference type="Proteomes" id="UP000095283"/>
    </source>
</evidence>
<name>A0A1I7X1N1_HETBA</name>
<dbReference type="Proteomes" id="UP000095283">
    <property type="component" value="Unplaced"/>
</dbReference>
<dbReference type="AlphaFoldDB" id="A0A1I7X1N1"/>
<sequence>MSTGLYLMRLRIILYYTKLLISFHSPVKSHSRDTELLSNRNILLSLLLRADYGTLNNNSELR</sequence>
<keyword evidence="1" id="KW-1185">Reference proteome</keyword>
<dbReference type="WBParaSite" id="Hba_11342">
    <property type="protein sequence ID" value="Hba_11342"/>
    <property type="gene ID" value="Hba_11342"/>
</dbReference>